<dbReference type="Pfam" id="PF20766">
    <property type="entry name" value="DUF447_C"/>
    <property type="match status" value="1"/>
</dbReference>
<feature type="domain" description="DUF447" evidence="3">
    <location>
        <begin position="162"/>
        <end position="215"/>
    </location>
</feature>
<reference evidence="4 5" key="1">
    <citation type="journal article" date="2014" name="PLoS Genet.">
        <title>Phylogenetically driven sequencing of extremely halophilic archaea reveals strategies for static and dynamic osmo-response.</title>
        <authorList>
            <person name="Becker E.A."/>
            <person name="Seitzer P.M."/>
            <person name="Tritt A."/>
            <person name="Larsen D."/>
            <person name="Krusor M."/>
            <person name="Yao A.I."/>
            <person name="Wu D."/>
            <person name="Madern D."/>
            <person name="Eisen J.A."/>
            <person name="Darling A.E."/>
            <person name="Facciotti M.T."/>
        </authorList>
    </citation>
    <scope>NUCLEOTIDE SEQUENCE [LARGE SCALE GENOMIC DNA]</scope>
    <source>
        <strain evidence="4 5">JCM 10717</strain>
    </source>
</reference>
<accession>M0HT04</accession>
<evidence type="ECO:0000259" key="3">
    <source>
        <dbReference type="Pfam" id="PF20766"/>
    </source>
</evidence>
<evidence type="ECO:0000313" key="5">
    <source>
        <dbReference type="Proteomes" id="UP000011577"/>
    </source>
</evidence>
<dbReference type="Gene3D" id="1.20.58.290">
    <property type="entry name" value="Hypothetical membrane protein ta0354_69_121"/>
    <property type="match status" value="1"/>
</dbReference>
<evidence type="ECO:0000259" key="2">
    <source>
        <dbReference type="Pfam" id="PF04289"/>
    </source>
</evidence>
<dbReference type="InterPro" id="IPR012349">
    <property type="entry name" value="Split_barrel_FMN-bd"/>
</dbReference>
<gene>
    <name evidence="4" type="ORF">C452_16255</name>
</gene>
<evidence type="ECO:0000256" key="1">
    <source>
        <dbReference type="SAM" id="MobiDB-lite"/>
    </source>
</evidence>
<dbReference type="InterPro" id="IPR049288">
    <property type="entry name" value="DUF447_C"/>
</dbReference>
<dbReference type="Pfam" id="PF04289">
    <property type="entry name" value="DUF447_N"/>
    <property type="match status" value="1"/>
</dbReference>
<feature type="compositionally biased region" description="Low complexity" evidence="1">
    <location>
        <begin position="57"/>
        <end position="67"/>
    </location>
</feature>
<comment type="caution">
    <text evidence="4">The sequence shown here is derived from an EMBL/GenBank/DDBJ whole genome shotgun (WGS) entry which is preliminary data.</text>
</comment>
<feature type="region of interest" description="Disordered" evidence="1">
    <location>
        <begin position="1"/>
        <end position="22"/>
    </location>
</feature>
<dbReference type="SUPFAM" id="SSF50475">
    <property type="entry name" value="FMN-binding split barrel"/>
    <property type="match status" value="1"/>
</dbReference>
<evidence type="ECO:0000313" key="4">
    <source>
        <dbReference type="EMBL" id="ELZ86827.1"/>
    </source>
</evidence>
<evidence type="ECO:0008006" key="6">
    <source>
        <dbReference type="Google" id="ProtNLM"/>
    </source>
</evidence>
<feature type="region of interest" description="Disordered" evidence="1">
    <location>
        <begin position="51"/>
        <end position="84"/>
    </location>
</feature>
<dbReference type="EMBL" id="AOLL01000030">
    <property type="protein sequence ID" value="ELZ86827.1"/>
    <property type="molecule type" value="Genomic_DNA"/>
</dbReference>
<dbReference type="RefSeq" id="WP_006601419.1">
    <property type="nucleotide sequence ID" value="NZ_AOLL01000030.1"/>
</dbReference>
<proteinExistence type="predicted"/>
<organism evidence="4 5">
    <name type="scientific">Haloferax volcanii JCM 10717</name>
    <dbReference type="NCBI Taxonomy" id="1227458"/>
    <lineage>
        <taxon>Archaea</taxon>
        <taxon>Methanobacteriati</taxon>
        <taxon>Methanobacteriota</taxon>
        <taxon>Stenosarchaea group</taxon>
        <taxon>Halobacteria</taxon>
        <taxon>Halobacteriales</taxon>
        <taxon>Haloferacaceae</taxon>
        <taxon>Haloferax</taxon>
    </lineage>
</organism>
<sequence length="232" mass="25150">MSDEREPESEPESATDWPVELRGVTETVVATLGPNDRWNFAALGVHAPAAGGDDDGASSGSSGSSGSHLPATATTWGNTRTRRNFHRQGGGVVQFVSDPRAFVEAAMTIYERDSPVLDSADAWAEVEATPVDSGEDGGTEWESWELRPVDAAVERTRPFTINRGFGAVIDATVAASRLDVPAFDTDDLLARLDYFAETVEKCGGKREREAFARIDELTGWRERAAARRNESF</sequence>
<dbReference type="Gene3D" id="2.30.110.10">
    <property type="entry name" value="Electron Transport, Fmn-binding Protein, Chain A"/>
    <property type="match status" value="1"/>
</dbReference>
<feature type="compositionally biased region" description="Acidic residues" evidence="1">
    <location>
        <begin position="1"/>
        <end position="13"/>
    </location>
</feature>
<dbReference type="InterPro" id="IPR007386">
    <property type="entry name" value="DUF447_N"/>
</dbReference>
<dbReference type="PATRIC" id="fig|1227458.3.peg.3174"/>
<name>M0HT04_HALVO</name>
<dbReference type="AlphaFoldDB" id="M0HT04"/>
<feature type="domain" description="DUF447" evidence="2">
    <location>
        <begin position="25"/>
        <end position="154"/>
    </location>
</feature>
<dbReference type="Proteomes" id="UP000011577">
    <property type="component" value="Unassembled WGS sequence"/>
</dbReference>
<protein>
    <recommendedName>
        <fullName evidence="6">DUF447 family protein</fullName>
    </recommendedName>
</protein>